<evidence type="ECO:0000313" key="3">
    <source>
        <dbReference type="EMBL" id="MFB9902641.1"/>
    </source>
</evidence>
<organism evidence="3 4">
    <name type="scientific">Allokutzneria oryzae</name>
    <dbReference type="NCBI Taxonomy" id="1378989"/>
    <lineage>
        <taxon>Bacteria</taxon>
        <taxon>Bacillati</taxon>
        <taxon>Actinomycetota</taxon>
        <taxon>Actinomycetes</taxon>
        <taxon>Pseudonocardiales</taxon>
        <taxon>Pseudonocardiaceae</taxon>
        <taxon>Allokutzneria</taxon>
    </lineage>
</organism>
<dbReference type="RefSeq" id="WP_377849717.1">
    <property type="nucleotide sequence ID" value="NZ_JBHLZU010000002.1"/>
</dbReference>
<feature type="domain" description="Rv2525c-like glycoside hydrolase-like" evidence="2">
    <location>
        <begin position="199"/>
        <end position="399"/>
    </location>
</feature>
<keyword evidence="4" id="KW-1185">Reference proteome</keyword>
<dbReference type="Proteomes" id="UP001589693">
    <property type="component" value="Unassembled WGS sequence"/>
</dbReference>
<proteinExistence type="predicted"/>
<sequence>MHHRHALLTGSVLATALLAPGTATADDTKTITYRGYQLDVPATWEVLDLDHAPHACVRFDRHVVYLGHPDDDQHCPSTAVGKTDALVLEPVENAKPTTAVVTRLPSYVARPTELPDTPDHEFAMVVSAAGVLVTASTGENNDQIRRILDTGRITPEAQVSTTDAVARPRAAAPRAVVPGIYRGAGFDTCTAPSSEAMRAWLGSPYRAIGIYIGGISRACSQRNLTADWVAEQIAQGWRLVPIYVGHQAPCTTYRNRIDPELSGAQGRGAADDAVVRATELGLAPGTTIYNDMESYDSSNVECREIVLTFLDNWTARVRELGFLSGVYSSVATGVRALANAYDSPLLPDHIWLARWDNIPTTSDRAIPDHLWANRQRIKQYTGGHDETYNGVTINIDCDHLDVGGP</sequence>
<evidence type="ECO:0000313" key="4">
    <source>
        <dbReference type="Proteomes" id="UP001589693"/>
    </source>
</evidence>
<reference evidence="3 4" key="1">
    <citation type="submission" date="2024-09" db="EMBL/GenBank/DDBJ databases">
        <authorList>
            <person name="Sun Q."/>
            <person name="Mori K."/>
        </authorList>
    </citation>
    <scope>NUCLEOTIDE SEQUENCE [LARGE SCALE GENOMIC DNA]</scope>
    <source>
        <strain evidence="3 4">TBRC 7907</strain>
    </source>
</reference>
<evidence type="ECO:0000259" key="2">
    <source>
        <dbReference type="Pfam" id="PF08924"/>
    </source>
</evidence>
<dbReference type="InterPro" id="IPR017853">
    <property type="entry name" value="GH"/>
</dbReference>
<dbReference type="InterPro" id="IPR015020">
    <property type="entry name" value="Rv2525c-like_Glyco_Hydro-like"/>
</dbReference>
<dbReference type="Gene3D" id="3.20.20.80">
    <property type="entry name" value="Glycosidases"/>
    <property type="match status" value="1"/>
</dbReference>
<dbReference type="EMBL" id="JBHLZU010000002">
    <property type="protein sequence ID" value="MFB9902641.1"/>
    <property type="molecule type" value="Genomic_DNA"/>
</dbReference>
<protein>
    <submittedName>
        <fullName evidence="3">DUF1906 domain-containing protein</fullName>
    </submittedName>
</protein>
<keyword evidence="1" id="KW-0732">Signal</keyword>
<feature type="signal peptide" evidence="1">
    <location>
        <begin position="1"/>
        <end position="25"/>
    </location>
</feature>
<name>A0ABV5ZSB1_9PSEU</name>
<evidence type="ECO:0000256" key="1">
    <source>
        <dbReference type="SAM" id="SignalP"/>
    </source>
</evidence>
<gene>
    <name evidence="3" type="ORF">ACFFQA_01685</name>
</gene>
<dbReference type="SUPFAM" id="SSF51445">
    <property type="entry name" value="(Trans)glycosidases"/>
    <property type="match status" value="1"/>
</dbReference>
<feature type="chain" id="PRO_5046397797" evidence="1">
    <location>
        <begin position="26"/>
        <end position="405"/>
    </location>
</feature>
<accession>A0ABV5ZSB1</accession>
<comment type="caution">
    <text evidence="3">The sequence shown here is derived from an EMBL/GenBank/DDBJ whole genome shotgun (WGS) entry which is preliminary data.</text>
</comment>
<dbReference type="Pfam" id="PF08924">
    <property type="entry name" value="Rv2525c_GlyHyd-like"/>
    <property type="match status" value="1"/>
</dbReference>